<feature type="region of interest" description="Disordered" evidence="9">
    <location>
        <begin position="1"/>
        <end position="23"/>
    </location>
</feature>
<evidence type="ECO:0000259" key="11">
    <source>
        <dbReference type="PROSITE" id="PS50279"/>
    </source>
</evidence>
<dbReference type="InterPro" id="IPR035986">
    <property type="entry name" value="PKD_dom_sf"/>
</dbReference>
<name>A0A8C0U5P6_CYACU</name>
<dbReference type="SUPFAM" id="SSF57362">
    <property type="entry name" value="BPTI-like"/>
    <property type="match status" value="2"/>
</dbReference>
<dbReference type="InterPro" id="IPR002223">
    <property type="entry name" value="Kunitz_BPTI"/>
</dbReference>
<dbReference type="PRINTS" id="PR00759">
    <property type="entry name" value="BASICPTASE"/>
</dbReference>
<dbReference type="InterPro" id="IPR020901">
    <property type="entry name" value="Prtase_inh_Kunz-CS"/>
</dbReference>
<dbReference type="SMART" id="SM00192">
    <property type="entry name" value="LDLa"/>
    <property type="match status" value="1"/>
</dbReference>
<keyword evidence="3" id="KW-0677">Repeat</keyword>
<dbReference type="AlphaFoldDB" id="A0A8C0U5P6"/>
<dbReference type="GO" id="GO:0012505">
    <property type="term" value="C:endomembrane system"/>
    <property type="evidence" value="ECO:0007669"/>
    <property type="project" value="UniProtKB-SubCell"/>
</dbReference>
<feature type="region of interest" description="Disordered" evidence="9">
    <location>
        <begin position="117"/>
        <end position="152"/>
    </location>
</feature>
<dbReference type="InterPro" id="IPR011106">
    <property type="entry name" value="MANSC_N"/>
</dbReference>
<dbReference type="PROSITE" id="PS50279">
    <property type="entry name" value="BPTI_KUNITZ_2"/>
    <property type="match status" value="2"/>
</dbReference>
<dbReference type="GO" id="GO:0030198">
    <property type="term" value="P:extracellular matrix organization"/>
    <property type="evidence" value="ECO:0007669"/>
    <property type="project" value="TreeGrafter"/>
</dbReference>
<protein>
    <submittedName>
        <fullName evidence="13">Serine peptidase inhibitor, Kunitz type 1</fullName>
    </submittedName>
</protein>
<dbReference type="InterPro" id="IPR013783">
    <property type="entry name" value="Ig-like_fold"/>
</dbReference>
<dbReference type="GO" id="GO:0008544">
    <property type="term" value="P:epidermis development"/>
    <property type="evidence" value="ECO:0007669"/>
    <property type="project" value="TreeGrafter"/>
</dbReference>
<dbReference type="PROSITE" id="PS01209">
    <property type="entry name" value="LDLRA_1"/>
    <property type="match status" value="1"/>
</dbReference>
<evidence type="ECO:0000256" key="3">
    <source>
        <dbReference type="ARBA" id="ARBA00022737"/>
    </source>
</evidence>
<keyword evidence="2" id="KW-0732">Signal</keyword>
<feature type="disulfide bond" evidence="8">
    <location>
        <begin position="466"/>
        <end position="484"/>
    </location>
</feature>
<reference evidence="13" key="1">
    <citation type="submission" date="2025-08" db="UniProtKB">
        <authorList>
            <consortium name="Ensembl"/>
        </authorList>
    </citation>
    <scope>IDENTIFICATION</scope>
</reference>
<dbReference type="InterPro" id="IPR002172">
    <property type="entry name" value="LDrepeatLR_classA_rpt"/>
</dbReference>
<evidence type="ECO:0000256" key="9">
    <source>
        <dbReference type="SAM" id="MobiDB-lite"/>
    </source>
</evidence>
<evidence type="ECO:0000256" key="7">
    <source>
        <dbReference type="ARBA" id="ARBA00023180"/>
    </source>
</evidence>
<keyword evidence="14" id="KW-1185">Reference proteome</keyword>
<organism evidence="13 14">
    <name type="scientific">Cyanistes caeruleus</name>
    <name type="common">Eurasian blue tit</name>
    <name type="synonym">Parus caeruleus</name>
    <dbReference type="NCBI Taxonomy" id="156563"/>
    <lineage>
        <taxon>Eukaryota</taxon>
        <taxon>Metazoa</taxon>
        <taxon>Chordata</taxon>
        <taxon>Craniata</taxon>
        <taxon>Vertebrata</taxon>
        <taxon>Euteleostomi</taxon>
        <taxon>Archelosauria</taxon>
        <taxon>Archosauria</taxon>
        <taxon>Dinosauria</taxon>
        <taxon>Saurischia</taxon>
        <taxon>Theropoda</taxon>
        <taxon>Coelurosauria</taxon>
        <taxon>Aves</taxon>
        <taxon>Neognathae</taxon>
        <taxon>Neoaves</taxon>
        <taxon>Telluraves</taxon>
        <taxon>Australaves</taxon>
        <taxon>Passeriformes</taxon>
        <taxon>Paridae</taxon>
        <taxon>Cyanistes</taxon>
    </lineage>
</organism>
<dbReference type="SMART" id="SM00131">
    <property type="entry name" value="KU"/>
    <property type="match status" value="2"/>
</dbReference>
<dbReference type="Proteomes" id="UP000694410">
    <property type="component" value="Unplaced"/>
</dbReference>
<dbReference type="GO" id="GO:0060429">
    <property type="term" value="P:epithelium development"/>
    <property type="evidence" value="ECO:0007669"/>
    <property type="project" value="TreeGrafter"/>
</dbReference>
<keyword evidence="6 8" id="KW-1015">Disulfide bond</keyword>
<dbReference type="InterPro" id="IPR023415">
    <property type="entry name" value="LDLR_class-A_CS"/>
</dbReference>
<dbReference type="Gene3D" id="4.10.410.10">
    <property type="entry name" value="Pancreatic trypsin inhibitor Kunitz domain"/>
    <property type="match status" value="2"/>
</dbReference>
<dbReference type="Ensembl" id="ENSCCET00000004575.1">
    <property type="protein sequence ID" value="ENSCCEP00000002764.1"/>
    <property type="gene ID" value="ENSCCEG00000003078.1"/>
</dbReference>
<dbReference type="CDD" id="cd00146">
    <property type="entry name" value="PKD"/>
    <property type="match status" value="1"/>
</dbReference>
<keyword evidence="7" id="KW-0325">Glycoprotein</keyword>
<dbReference type="PROSITE" id="PS50068">
    <property type="entry name" value="LDLRA_2"/>
    <property type="match status" value="1"/>
</dbReference>
<feature type="domain" description="MANSC" evidence="12">
    <location>
        <begin position="190"/>
        <end position="273"/>
    </location>
</feature>
<dbReference type="InterPro" id="IPR013980">
    <property type="entry name" value="MANSC_dom"/>
</dbReference>
<dbReference type="Pfam" id="PF22352">
    <property type="entry name" value="K319L-like_PKD"/>
    <property type="match status" value="1"/>
</dbReference>
<feature type="region of interest" description="Disordered" evidence="9">
    <location>
        <begin position="37"/>
        <end position="64"/>
    </location>
</feature>
<dbReference type="SUPFAM" id="SSF57424">
    <property type="entry name" value="LDL receptor-like module"/>
    <property type="match status" value="1"/>
</dbReference>
<feature type="domain" description="BPTI/Kunitz inhibitor" evidence="11">
    <location>
        <begin position="390"/>
        <end position="440"/>
    </location>
</feature>
<dbReference type="SMART" id="SM00765">
    <property type="entry name" value="MANEC"/>
    <property type="match status" value="1"/>
</dbReference>
<evidence type="ECO:0000256" key="2">
    <source>
        <dbReference type="ARBA" id="ARBA00022729"/>
    </source>
</evidence>
<feature type="transmembrane region" description="Helical" evidence="10">
    <location>
        <begin position="593"/>
        <end position="615"/>
    </location>
</feature>
<feature type="disulfide bond" evidence="8">
    <location>
        <begin position="459"/>
        <end position="471"/>
    </location>
</feature>
<dbReference type="Gene3D" id="2.60.40.10">
    <property type="entry name" value="Immunoglobulins"/>
    <property type="match status" value="1"/>
</dbReference>
<evidence type="ECO:0000313" key="13">
    <source>
        <dbReference type="Ensembl" id="ENSCCEP00000002764.1"/>
    </source>
</evidence>
<dbReference type="Pfam" id="PF07502">
    <property type="entry name" value="MANEC"/>
    <property type="match status" value="1"/>
</dbReference>
<evidence type="ECO:0000256" key="10">
    <source>
        <dbReference type="SAM" id="Phobius"/>
    </source>
</evidence>
<dbReference type="FunFam" id="4.10.410.10:FF:000006">
    <property type="entry name" value="Serine peptidase inhibitor, Kunitz type 1"/>
    <property type="match status" value="1"/>
</dbReference>
<dbReference type="Pfam" id="PF00057">
    <property type="entry name" value="Ldl_recept_a"/>
    <property type="match status" value="1"/>
</dbReference>
<dbReference type="FunFam" id="4.10.410.10:FF:000008">
    <property type="entry name" value="Serine peptidase inhibitor, Kunitz type 1"/>
    <property type="match status" value="1"/>
</dbReference>
<feature type="disulfide bond" evidence="8">
    <location>
        <begin position="478"/>
        <end position="493"/>
    </location>
</feature>
<evidence type="ECO:0000259" key="12">
    <source>
        <dbReference type="PROSITE" id="PS50986"/>
    </source>
</evidence>
<evidence type="ECO:0000313" key="14">
    <source>
        <dbReference type="Proteomes" id="UP000694410"/>
    </source>
</evidence>
<dbReference type="PANTHER" id="PTHR46750">
    <property type="entry name" value="KUNITZ-TYPE PROTEASE INHIBITOR 1"/>
    <property type="match status" value="1"/>
</dbReference>
<evidence type="ECO:0000256" key="1">
    <source>
        <dbReference type="ARBA" id="ARBA00004308"/>
    </source>
</evidence>
<accession>A0A8C0U5P6</accession>
<keyword evidence="10" id="KW-0812">Transmembrane</keyword>
<dbReference type="CDD" id="cd22623">
    <property type="entry name" value="Kunitz_HAI1_1-like"/>
    <property type="match status" value="1"/>
</dbReference>
<dbReference type="Pfam" id="PF00014">
    <property type="entry name" value="Kunitz_BPTI"/>
    <property type="match status" value="2"/>
</dbReference>
<evidence type="ECO:0000256" key="5">
    <source>
        <dbReference type="ARBA" id="ARBA00023136"/>
    </source>
</evidence>
<dbReference type="SUPFAM" id="SSF49299">
    <property type="entry name" value="PKD domain"/>
    <property type="match status" value="1"/>
</dbReference>
<evidence type="ECO:0000256" key="4">
    <source>
        <dbReference type="ARBA" id="ARBA00022989"/>
    </source>
</evidence>
<dbReference type="PROSITE" id="PS50986">
    <property type="entry name" value="MANSC"/>
    <property type="match status" value="1"/>
</dbReference>
<proteinExistence type="predicted"/>
<dbReference type="GO" id="GO:0005886">
    <property type="term" value="C:plasma membrane"/>
    <property type="evidence" value="ECO:0007669"/>
    <property type="project" value="TreeGrafter"/>
</dbReference>
<dbReference type="InterPro" id="IPR036055">
    <property type="entry name" value="LDL_receptor-like_sf"/>
</dbReference>
<keyword evidence="4 10" id="KW-1133">Transmembrane helix</keyword>
<dbReference type="GO" id="GO:0004867">
    <property type="term" value="F:serine-type endopeptidase inhibitor activity"/>
    <property type="evidence" value="ECO:0007669"/>
    <property type="project" value="InterPro"/>
</dbReference>
<sequence>MVLPATGYRSTRATATGHRSPASRLPAPLEHLRMHGDAVSTQQVGCSSRAGENRSRPHSKGSRRWYQLVSPPLPLTQFSKQGSDLIFFPPPHSPRVGFHFLRPPSLCLRWTQLSAGGAAGTPRSQQRLQPRAPRKGLKCRDSEKRGAKMARRSPGPWFVPWLCLVLVLGLGEGQKEKAFGEMCLEEFTAGLPDWVLDTGASVKNGATFLSSPMVHRSRDCMRACCKDPACNLALVEQGPGSEEDHIQGCFLLNCLYEKAFVCRFARKVGFLNFLKRDVYDSYLAMQNHRPSDDHPPIARAVKDMRVQPGEPVMLRGTESTDDHGIVSYEWKQILGNPSAEMKKHEDDVEISNLQVGTYVFQLTVTDTAQQQDFTNITIVVLSSEQTEEHCLTPKKVGWCRGSFPRWFYNPSLQQCEEFIFGGCKPNKNNYLREEECELACKNVRGSVGGRQQPVCNGNCQAPFFRCKDGCCIDAYLECDETPDCADESDELYCEQYAREFNRLQKINVTHKQGHCVDLPDTGQCSESIPRWYYNPFLEKCDRFTYGGCDGNSNNFEQEEECMKSCSGITKADVIGRRWESFESQTAMLTAFEVVIAVLLGICIMVVLVFIGYFFLKKRKKNGRRRQPPTATNSTLSTTEDTEHLFYSSATKPV</sequence>
<comment type="subcellular location">
    <subcellularLocation>
        <location evidence="1">Endomembrane system</location>
    </subcellularLocation>
</comment>
<dbReference type="CDD" id="cd00112">
    <property type="entry name" value="LDLa"/>
    <property type="match status" value="1"/>
</dbReference>
<keyword evidence="5 10" id="KW-0472">Membrane</keyword>
<dbReference type="PROSITE" id="PS00280">
    <property type="entry name" value="BPTI_KUNITZ_1"/>
    <property type="match status" value="2"/>
</dbReference>
<dbReference type="Gene3D" id="4.10.400.10">
    <property type="entry name" value="Low-density Lipoprotein Receptor"/>
    <property type="match status" value="1"/>
</dbReference>
<gene>
    <name evidence="13" type="primary">SPINT1</name>
</gene>
<feature type="domain" description="BPTI/Kunitz inhibitor" evidence="11">
    <location>
        <begin position="515"/>
        <end position="565"/>
    </location>
</feature>
<dbReference type="InterPro" id="IPR036880">
    <property type="entry name" value="Kunitz_BPTI_sf"/>
</dbReference>
<dbReference type="PANTHER" id="PTHR46750:SF1">
    <property type="entry name" value="KUNITZ-TYPE PROTEASE INHIBITOR 1"/>
    <property type="match status" value="1"/>
</dbReference>
<dbReference type="CDD" id="cd22624">
    <property type="entry name" value="Kunitz_HAI1_2-like"/>
    <property type="match status" value="1"/>
</dbReference>
<evidence type="ECO:0000256" key="8">
    <source>
        <dbReference type="PROSITE-ProRule" id="PRU00124"/>
    </source>
</evidence>
<evidence type="ECO:0000256" key="6">
    <source>
        <dbReference type="ARBA" id="ARBA00023157"/>
    </source>
</evidence>
<reference evidence="13" key="2">
    <citation type="submission" date="2025-09" db="UniProtKB">
        <authorList>
            <consortium name="Ensembl"/>
        </authorList>
    </citation>
    <scope>IDENTIFICATION</scope>
</reference>